<feature type="transmembrane region" description="Helical" evidence="1">
    <location>
        <begin position="12"/>
        <end position="31"/>
    </location>
</feature>
<feature type="transmembrane region" description="Helical" evidence="1">
    <location>
        <begin position="255"/>
        <end position="273"/>
    </location>
</feature>
<feature type="transmembrane region" description="Helical" evidence="1">
    <location>
        <begin position="207"/>
        <end position="223"/>
    </location>
</feature>
<keyword evidence="1" id="KW-1133">Transmembrane helix</keyword>
<keyword evidence="1" id="KW-0472">Membrane</keyword>
<keyword evidence="3" id="KW-1185">Reference proteome</keyword>
<comment type="caution">
    <text evidence="2">The sequence shown here is derived from an EMBL/GenBank/DDBJ whole genome shotgun (WGS) entry which is preliminary data.</text>
</comment>
<feature type="transmembrane region" description="Helical" evidence="1">
    <location>
        <begin position="405"/>
        <end position="428"/>
    </location>
</feature>
<feature type="transmembrane region" description="Helical" evidence="1">
    <location>
        <begin position="356"/>
        <end position="377"/>
    </location>
</feature>
<feature type="transmembrane region" description="Helical" evidence="1">
    <location>
        <begin position="38"/>
        <end position="56"/>
    </location>
</feature>
<dbReference type="EMBL" id="JAAKZI010000006">
    <property type="protein sequence ID" value="NGN82925.1"/>
    <property type="molecule type" value="Genomic_DNA"/>
</dbReference>
<organism evidence="2 3">
    <name type="scientific">Arthrobacter silviterrae</name>
    <dbReference type="NCBI Taxonomy" id="2026658"/>
    <lineage>
        <taxon>Bacteria</taxon>
        <taxon>Bacillati</taxon>
        <taxon>Actinomycetota</taxon>
        <taxon>Actinomycetes</taxon>
        <taxon>Micrococcales</taxon>
        <taxon>Micrococcaceae</taxon>
        <taxon>Arthrobacter</taxon>
    </lineage>
</organism>
<evidence type="ECO:0000313" key="3">
    <source>
        <dbReference type="Proteomes" id="UP000479226"/>
    </source>
</evidence>
<dbReference type="Proteomes" id="UP000479226">
    <property type="component" value="Unassembled WGS sequence"/>
</dbReference>
<sequence length="545" mass="56546">MSIAAPRLHVAAAPAAMSTLAGFGLSVRFILRRNWLRLVIWAAVLAMMIPIVYTSQQATFPTQAARDAYANVANTPAIAAMTGLPYAAGSLGGILVIKIWMTLAVALGFASIFLVTRNGRADEEAGRTELLRGSALGRHAFSLANYTVAGSLSVVTGLLISLLALSDKLPAAGSWVLGGSVAGVGLAFVGVSALCGQLASTSRGANSLGVAVLAVFYLIRAVADVDAHDTNVTALSWFSPIGWGQNMRSYAQDTWWPFLALLALAAAACILALRIETRRDLGMGLLPARPGPARATAFLASPLGLSLRLQRATLISWLFGAIVAGLFFGSVAKAMTSVLDPSNTVAKAFLGGSHDMLNGILGTFVLFTGMLAGAFALQSLSGARAEESGGRLESQLAGSLARTRWLGAHIAVAAAGSALMLLLGGWLTGVSSNGAASGSAMAWAAFAYWPAVLLMMGAMLFLHGFLPRQSVSLSWAIYGVSVVVAMFGPLFSLSESAIKATPFGAVPRMPAVDFSLPPVLVLTAIAVGLGALGVWRFRTRDIIPE</sequence>
<name>A0ABX0DEM9_9MICC</name>
<feature type="transmembrane region" description="Helical" evidence="1">
    <location>
        <begin position="514"/>
        <end position="535"/>
    </location>
</feature>
<feature type="transmembrane region" description="Helical" evidence="1">
    <location>
        <begin position="440"/>
        <end position="463"/>
    </location>
</feature>
<reference evidence="2 3" key="1">
    <citation type="submission" date="2020-02" db="EMBL/GenBank/DDBJ databases">
        <title>Genome sequence of the type strain DSM 27180 of Arthrobacter silviterrae.</title>
        <authorList>
            <person name="Gao J."/>
            <person name="Sun J."/>
        </authorList>
    </citation>
    <scope>NUCLEOTIDE SEQUENCE [LARGE SCALE GENOMIC DNA]</scope>
    <source>
        <strain evidence="2 3">DSM 27180</strain>
    </source>
</reference>
<evidence type="ECO:0000313" key="2">
    <source>
        <dbReference type="EMBL" id="NGN82925.1"/>
    </source>
</evidence>
<feature type="transmembrane region" description="Helical" evidence="1">
    <location>
        <begin position="91"/>
        <end position="115"/>
    </location>
</feature>
<feature type="transmembrane region" description="Helical" evidence="1">
    <location>
        <begin position="475"/>
        <end position="494"/>
    </location>
</feature>
<feature type="transmembrane region" description="Helical" evidence="1">
    <location>
        <begin position="172"/>
        <end position="195"/>
    </location>
</feature>
<feature type="transmembrane region" description="Helical" evidence="1">
    <location>
        <begin position="143"/>
        <end position="166"/>
    </location>
</feature>
<accession>A0ABX0DEM9</accession>
<dbReference type="RefSeq" id="WP_165181022.1">
    <property type="nucleotide sequence ID" value="NZ_JAAKZI010000006.1"/>
</dbReference>
<evidence type="ECO:0000256" key="1">
    <source>
        <dbReference type="SAM" id="Phobius"/>
    </source>
</evidence>
<protein>
    <submittedName>
        <fullName evidence="2">ABC transporter permease</fullName>
    </submittedName>
</protein>
<proteinExistence type="predicted"/>
<feature type="transmembrane region" description="Helical" evidence="1">
    <location>
        <begin position="314"/>
        <end position="336"/>
    </location>
</feature>
<gene>
    <name evidence="2" type="ORF">G6N77_05510</name>
</gene>
<keyword evidence="1" id="KW-0812">Transmembrane</keyword>